<keyword evidence="3" id="KW-1185">Reference proteome</keyword>
<feature type="transmembrane region" description="Helical" evidence="1">
    <location>
        <begin position="12"/>
        <end position="33"/>
    </location>
</feature>
<dbReference type="Proteomes" id="UP000199297">
    <property type="component" value="Unassembled WGS sequence"/>
</dbReference>
<sequence>MKKNSGFTLVEMLVAMVLLSMVLLIASSAYALFSERWDGRLGHFNRSVKQAKQLILVQEALKSVVSYVVTDDNKRAKLYFEGNRNGFVGVTLRSLFSPEVAAVVRVQIIQKADFSYQLIYQESAMTTQLLTQAKQALTFTDAVVLYDNLTAVEFQYYGWPSLRDKHWQADSAISARQAKAWFSNYNSLERNVQPEQIKITFSTEQGDFTLLVPLSDSVPNSLARYTEQV</sequence>
<dbReference type="OrthoDB" id="6398238at2"/>
<name>A0A1H7HFV5_9GAMM</name>
<organism evidence="2 3">
    <name type="scientific">Colwellia chukchiensis</name>
    <dbReference type="NCBI Taxonomy" id="641665"/>
    <lineage>
        <taxon>Bacteria</taxon>
        <taxon>Pseudomonadati</taxon>
        <taxon>Pseudomonadota</taxon>
        <taxon>Gammaproteobacteria</taxon>
        <taxon>Alteromonadales</taxon>
        <taxon>Colwelliaceae</taxon>
        <taxon>Colwellia</taxon>
    </lineage>
</organism>
<keyword evidence="1" id="KW-0472">Membrane</keyword>
<dbReference type="STRING" id="641665.GCA_002104455_00268"/>
<dbReference type="Pfam" id="PF07963">
    <property type="entry name" value="N_methyl"/>
    <property type="match status" value="1"/>
</dbReference>
<proteinExistence type="predicted"/>
<dbReference type="NCBIfam" id="TIGR02532">
    <property type="entry name" value="IV_pilin_GFxxxE"/>
    <property type="match status" value="1"/>
</dbReference>
<dbReference type="InterPro" id="IPR012902">
    <property type="entry name" value="N_methyl_site"/>
</dbReference>
<evidence type="ECO:0000313" key="2">
    <source>
        <dbReference type="EMBL" id="SEK47125.1"/>
    </source>
</evidence>
<gene>
    <name evidence="2" type="ORF">SAMN05216262_101437</name>
</gene>
<accession>A0A1H7HFV5</accession>
<reference evidence="3" key="1">
    <citation type="submission" date="2016-10" db="EMBL/GenBank/DDBJ databases">
        <authorList>
            <person name="Varghese N."/>
            <person name="Submissions S."/>
        </authorList>
    </citation>
    <scope>NUCLEOTIDE SEQUENCE [LARGE SCALE GENOMIC DNA]</scope>
    <source>
        <strain evidence="3">CGMCC 1.9127</strain>
    </source>
</reference>
<dbReference type="RefSeq" id="WP_085282479.1">
    <property type="nucleotide sequence ID" value="NZ_FOBI01000001.1"/>
</dbReference>
<dbReference type="AlphaFoldDB" id="A0A1H7HFV5"/>
<evidence type="ECO:0000256" key="1">
    <source>
        <dbReference type="SAM" id="Phobius"/>
    </source>
</evidence>
<dbReference type="PROSITE" id="PS00409">
    <property type="entry name" value="PROKAR_NTER_METHYL"/>
    <property type="match status" value="1"/>
</dbReference>
<protein>
    <submittedName>
        <fullName evidence="2">Prepilin-type N-terminal cleavage/methylation domain-containing protein</fullName>
    </submittedName>
</protein>
<evidence type="ECO:0000313" key="3">
    <source>
        <dbReference type="Proteomes" id="UP000199297"/>
    </source>
</evidence>
<keyword evidence="1" id="KW-0812">Transmembrane</keyword>
<dbReference type="EMBL" id="FOBI01000001">
    <property type="protein sequence ID" value="SEK47125.1"/>
    <property type="molecule type" value="Genomic_DNA"/>
</dbReference>
<keyword evidence="1" id="KW-1133">Transmembrane helix</keyword>